<evidence type="ECO:0000256" key="4">
    <source>
        <dbReference type="ARBA" id="ARBA00023143"/>
    </source>
</evidence>
<keyword evidence="3" id="KW-0175">Coiled coil</keyword>
<organism evidence="8 9">
    <name type="scientific">Veronia pacifica</name>
    <dbReference type="NCBI Taxonomy" id="1080227"/>
    <lineage>
        <taxon>Bacteria</taxon>
        <taxon>Pseudomonadati</taxon>
        <taxon>Pseudomonadota</taxon>
        <taxon>Gammaproteobacteria</taxon>
        <taxon>Vibrionales</taxon>
        <taxon>Vibrionaceae</taxon>
        <taxon>Veronia</taxon>
    </lineage>
</organism>
<dbReference type="STRING" id="1080227.A8L45_22655"/>
<evidence type="ECO:0000259" key="7">
    <source>
        <dbReference type="Pfam" id="PF00700"/>
    </source>
</evidence>
<dbReference type="PRINTS" id="PR00207">
    <property type="entry name" value="FLAGELLIN"/>
</dbReference>
<dbReference type="Pfam" id="PF00700">
    <property type="entry name" value="Flagellin_C"/>
    <property type="match status" value="1"/>
</dbReference>
<comment type="caution">
    <text evidence="8">The sequence shown here is derived from an EMBL/GenBank/DDBJ whole genome shotgun (WGS) entry which is preliminary data.</text>
</comment>
<sequence length="385" mass="40963">MSFSILTNMSSMRAYRFLHRTNGMLNTAMERLASGQRINSAKDDAAGLQIANRLNSHIRGMDVGMRNANDGMSMSQVAEGAMQEATNMLFRMRDLALQSSNGSNSAKERESMQEEISALKDEINRIAETTSFAGKKLLNGTFGSAAIQFGAEAGEAVVMSLDSLRTDNSELGGRLVTGSSAKSAGWTVSAGNTTLLIDFVSRSGKTVDMTINANVGDDIEEVATLINGYADGNLSASVDEDGKLRLFMPDADMATFTVSGGLEDDLSLNGPMPGGGVISESKILNDLDISTIGGAQLGVGIIDAALEHIDSERAKSGAFQNRLGHIINNLSTTQENLSASYSRIIDTDFARESVNFTKAQILEQVGTSVLVQAKSLPINLLSLLR</sequence>
<comment type="similarity">
    <text evidence="1 5">Belongs to the bacterial flagellin family.</text>
</comment>
<protein>
    <recommendedName>
        <fullName evidence="5">Flagellin</fullName>
    </recommendedName>
</protein>
<dbReference type="GO" id="GO:0005198">
    <property type="term" value="F:structural molecule activity"/>
    <property type="evidence" value="ECO:0007669"/>
    <property type="project" value="UniProtKB-UniRule"/>
</dbReference>
<evidence type="ECO:0000313" key="9">
    <source>
        <dbReference type="Proteomes" id="UP000094936"/>
    </source>
</evidence>
<dbReference type="InterPro" id="IPR042187">
    <property type="entry name" value="Flagellin_C_sub2"/>
</dbReference>
<feature type="domain" description="Flagellin C-terminal" evidence="7">
    <location>
        <begin position="300"/>
        <end position="384"/>
    </location>
</feature>
<dbReference type="Pfam" id="PF07196">
    <property type="entry name" value="Flagellin_IN"/>
    <property type="match status" value="1"/>
</dbReference>
<dbReference type="EMBL" id="LYBM01000077">
    <property type="protein sequence ID" value="ODA29193.1"/>
    <property type="molecule type" value="Genomic_DNA"/>
</dbReference>
<dbReference type="Gene3D" id="1.20.1330.10">
    <property type="entry name" value="f41 fragment of flagellin, N-terminal domain"/>
    <property type="match status" value="1"/>
</dbReference>
<accession>A0A1C3E7J1</accession>
<comment type="function">
    <text evidence="5">Flagellin is the subunit protein which polymerizes to form the filaments of bacterial flagella.</text>
</comment>
<dbReference type="AlphaFoldDB" id="A0A1C3E7J1"/>
<keyword evidence="8" id="KW-0282">Flagellum</keyword>
<dbReference type="Proteomes" id="UP000094936">
    <property type="component" value="Unassembled WGS sequence"/>
</dbReference>
<dbReference type="InterPro" id="IPR046358">
    <property type="entry name" value="Flagellin_C"/>
</dbReference>
<comment type="subcellular location">
    <subcellularLocation>
        <location evidence="5">Secreted</location>
    </subcellularLocation>
    <subcellularLocation>
        <location evidence="5">Bacterial flagellum</location>
    </subcellularLocation>
</comment>
<dbReference type="InterPro" id="IPR010810">
    <property type="entry name" value="Flagellin_hook_IN_motif"/>
</dbReference>
<keyword evidence="2 5" id="KW-0964">Secreted</keyword>
<dbReference type="InterPro" id="IPR001492">
    <property type="entry name" value="Flagellin"/>
</dbReference>
<keyword evidence="4 5" id="KW-0975">Bacterial flagellum</keyword>
<dbReference type="GO" id="GO:0005576">
    <property type="term" value="C:extracellular region"/>
    <property type="evidence" value="ECO:0007669"/>
    <property type="project" value="UniProtKB-SubCell"/>
</dbReference>
<feature type="domain" description="Flagellin N-terminal" evidence="6">
    <location>
        <begin position="5"/>
        <end position="141"/>
    </location>
</feature>
<dbReference type="InterPro" id="IPR001029">
    <property type="entry name" value="Flagellin_N"/>
</dbReference>
<dbReference type="SUPFAM" id="SSF64518">
    <property type="entry name" value="Phase 1 flagellin"/>
    <property type="match status" value="1"/>
</dbReference>
<evidence type="ECO:0000256" key="1">
    <source>
        <dbReference type="ARBA" id="ARBA00005709"/>
    </source>
</evidence>
<dbReference type="PANTHER" id="PTHR42792:SF2">
    <property type="entry name" value="FLAGELLIN"/>
    <property type="match status" value="1"/>
</dbReference>
<gene>
    <name evidence="8" type="ORF">A8L45_22655</name>
</gene>
<dbReference type="OrthoDB" id="9796789at2"/>
<dbReference type="Gene3D" id="6.10.10.10">
    <property type="entry name" value="Flagellar export chaperone, C-terminal domain"/>
    <property type="match status" value="1"/>
</dbReference>
<dbReference type="Pfam" id="PF00669">
    <property type="entry name" value="Flagellin_N"/>
    <property type="match status" value="1"/>
</dbReference>
<evidence type="ECO:0000259" key="6">
    <source>
        <dbReference type="Pfam" id="PF00669"/>
    </source>
</evidence>
<proteinExistence type="inferred from homology"/>
<dbReference type="GO" id="GO:0009288">
    <property type="term" value="C:bacterial-type flagellum"/>
    <property type="evidence" value="ECO:0007669"/>
    <property type="project" value="UniProtKB-SubCell"/>
</dbReference>
<name>A0A1C3E7J1_9GAMM</name>
<dbReference type="NCBIfam" id="NF006468">
    <property type="entry name" value="PRK08869.1-3"/>
    <property type="match status" value="1"/>
</dbReference>
<dbReference type="Gene3D" id="3.30.70.2120">
    <property type="match status" value="1"/>
</dbReference>
<dbReference type="PANTHER" id="PTHR42792">
    <property type="entry name" value="FLAGELLIN"/>
    <property type="match status" value="1"/>
</dbReference>
<evidence type="ECO:0000256" key="3">
    <source>
        <dbReference type="ARBA" id="ARBA00023054"/>
    </source>
</evidence>
<evidence type="ECO:0000313" key="8">
    <source>
        <dbReference type="EMBL" id="ODA29193.1"/>
    </source>
</evidence>
<reference evidence="8 9" key="1">
    <citation type="submission" date="2016-05" db="EMBL/GenBank/DDBJ databases">
        <title>Genomic Taxonomy of the Vibrionaceae.</title>
        <authorList>
            <person name="Gomez-Gil B."/>
            <person name="Enciso-Ibarra J."/>
        </authorList>
    </citation>
    <scope>NUCLEOTIDE SEQUENCE [LARGE SCALE GENOMIC DNA]</scope>
    <source>
        <strain evidence="8 9">CAIM 1920</strain>
    </source>
</reference>
<keyword evidence="8" id="KW-0966">Cell projection</keyword>
<keyword evidence="9" id="KW-1185">Reference proteome</keyword>
<evidence type="ECO:0000256" key="5">
    <source>
        <dbReference type="RuleBase" id="RU362073"/>
    </source>
</evidence>
<dbReference type="NCBIfam" id="NF006466">
    <property type="entry name" value="PRK08869.1-1"/>
    <property type="match status" value="1"/>
</dbReference>
<keyword evidence="8" id="KW-0969">Cilium</keyword>
<evidence type="ECO:0000256" key="2">
    <source>
        <dbReference type="ARBA" id="ARBA00022525"/>
    </source>
</evidence>
<dbReference type="RefSeq" id="WP_068905619.1">
    <property type="nucleotide sequence ID" value="NZ_JBHUIF010000032.1"/>
</dbReference>